<evidence type="ECO:0000313" key="4">
    <source>
        <dbReference type="Proteomes" id="UP001565368"/>
    </source>
</evidence>
<gene>
    <name evidence="3" type="ORF">Q8F55_001337</name>
</gene>
<reference evidence="3 4" key="1">
    <citation type="submission" date="2023-08" db="EMBL/GenBank/DDBJ databases">
        <title>Annotated Genome Sequence of Vanrija albida AlHP1.</title>
        <authorList>
            <person name="Herzog R."/>
        </authorList>
    </citation>
    <scope>NUCLEOTIDE SEQUENCE [LARGE SCALE GENOMIC DNA]</scope>
    <source>
        <strain evidence="3 4">AlHP1</strain>
    </source>
</reference>
<keyword evidence="2" id="KW-1133">Transmembrane helix</keyword>
<dbReference type="RefSeq" id="XP_069213507.1">
    <property type="nucleotide sequence ID" value="XM_069349963.1"/>
</dbReference>
<feature type="region of interest" description="Disordered" evidence="1">
    <location>
        <begin position="117"/>
        <end position="136"/>
    </location>
</feature>
<feature type="transmembrane region" description="Helical" evidence="2">
    <location>
        <begin position="24"/>
        <end position="44"/>
    </location>
</feature>
<dbReference type="GeneID" id="95982380"/>
<sequence length="136" mass="14377">MTTTTTNFCRGRTGANRLDLSSDVLTSAGLLVLLVVVVYVAIFVQRKLSAAEASMQKSFEAEGITYADGKLRVKTDRAPLSREEQVAAGSEAIAGVAKRAEERGAYKTGAGSVVEGVSSGYESPGKAGFRRTKKLD</sequence>
<protein>
    <recommendedName>
        <fullName evidence="5">SMP domain-containing protein</fullName>
    </recommendedName>
</protein>
<evidence type="ECO:0000313" key="3">
    <source>
        <dbReference type="EMBL" id="KAL1413563.1"/>
    </source>
</evidence>
<evidence type="ECO:0000256" key="1">
    <source>
        <dbReference type="SAM" id="MobiDB-lite"/>
    </source>
</evidence>
<proteinExistence type="predicted"/>
<accession>A0ABR3QFQ2</accession>
<comment type="caution">
    <text evidence="3">The sequence shown here is derived from an EMBL/GenBank/DDBJ whole genome shotgun (WGS) entry which is preliminary data.</text>
</comment>
<dbReference type="Proteomes" id="UP001565368">
    <property type="component" value="Unassembled WGS sequence"/>
</dbReference>
<name>A0ABR3QFQ2_9TREE</name>
<organism evidence="3 4">
    <name type="scientific">Vanrija albida</name>
    <dbReference type="NCBI Taxonomy" id="181172"/>
    <lineage>
        <taxon>Eukaryota</taxon>
        <taxon>Fungi</taxon>
        <taxon>Dikarya</taxon>
        <taxon>Basidiomycota</taxon>
        <taxon>Agaricomycotina</taxon>
        <taxon>Tremellomycetes</taxon>
        <taxon>Trichosporonales</taxon>
        <taxon>Trichosporonaceae</taxon>
        <taxon>Vanrija</taxon>
    </lineage>
</organism>
<keyword evidence="2" id="KW-0812">Transmembrane</keyword>
<keyword evidence="2" id="KW-0472">Membrane</keyword>
<keyword evidence="4" id="KW-1185">Reference proteome</keyword>
<evidence type="ECO:0008006" key="5">
    <source>
        <dbReference type="Google" id="ProtNLM"/>
    </source>
</evidence>
<evidence type="ECO:0000256" key="2">
    <source>
        <dbReference type="SAM" id="Phobius"/>
    </source>
</evidence>
<dbReference type="EMBL" id="JBBXJM010000001">
    <property type="protein sequence ID" value="KAL1413563.1"/>
    <property type="molecule type" value="Genomic_DNA"/>
</dbReference>